<dbReference type="EMBL" id="JQIF01000104">
    <property type="protein sequence ID" value="KGJ51644.1"/>
    <property type="molecule type" value="Genomic_DNA"/>
</dbReference>
<evidence type="ECO:0000313" key="3">
    <source>
        <dbReference type="EMBL" id="MZH56952.1"/>
    </source>
</evidence>
<dbReference type="InterPro" id="IPR036412">
    <property type="entry name" value="HAD-like_sf"/>
</dbReference>
<evidence type="ECO:0000313" key="4">
    <source>
        <dbReference type="Proteomes" id="UP000030008"/>
    </source>
</evidence>
<dbReference type="AlphaFoldDB" id="A0A099I0X4"/>
<dbReference type="Gene3D" id="3.30.1240.10">
    <property type="match status" value="1"/>
</dbReference>
<dbReference type="NCBIfam" id="TIGR00099">
    <property type="entry name" value="Cof-subfamily"/>
    <property type="match status" value="1"/>
</dbReference>
<evidence type="ECO:0000313" key="1">
    <source>
        <dbReference type="EMBL" id="KGJ51644.1"/>
    </source>
</evidence>
<dbReference type="SUPFAM" id="SSF56784">
    <property type="entry name" value="HAD-like"/>
    <property type="match status" value="1"/>
</dbReference>
<dbReference type="InterPro" id="IPR000150">
    <property type="entry name" value="Cof"/>
</dbReference>
<reference evidence="1 4" key="1">
    <citation type="submission" date="2014-08" db="EMBL/GenBank/DDBJ databases">
        <title>Clostridium innocuum, an unnegligible vancomycin-resistant pathogen causing extra-intestinal infections.</title>
        <authorList>
            <person name="Feng Y."/>
            <person name="Chiu C.-H."/>
        </authorList>
    </citation>
    <scope>NUCLEOTIDE SEQUENCE [LARGE SCALE GENOMIC DNA]</scope>
    <source>
        <strain evidence="1 4">AN88</strain>
    </source>
</reference>
<dbReference type="EMBL" id="WWTN01000027">
    <property type="protein sequence ID" value="MZH56952.1"/>
    <property type="molecule type" value="Genomic_DNA"/>
</dbReference>
<accession>A0A099I0X4</accession>
<keyword evidence="1" id="KW-0378">Hydrolase</keyword>
<dbReference type="InterPro" id="IPR023214">
    <property type="entry name" value="HAD_sf"/>
</dbReference>
<reference evidence="2" key="3">
    <citation type="journal article" date="2022" name="Clin. Infect. Dis.">
        <title>Association between Clostridium innocuum and antibiotic-associated diarrhea in adults and children: A cross-sectional study and comparative genomics analysis.</title>
        <authorList>
            <person name="Cherny K.E."/>
            <person name="Muscat E.B."/>
            <person name="Balaji A."/>
            <person name="Mukherjee J."/>
            <person name="Ozer E.A."/>
            <person name="Angarone M.P."/>
            <person name="Hauser A.R."/>
            <person name="Sichel J.S."/>
            <person name="Amponsah E."/>
            <person name="Kociolek L.K."/>
        </authorList>
    </citation>
    <scope>NUCLEOTIDE SEQUENCE</scope>
    <source>
        <strain evidence="2">NU1-AC-029v</strain>
    </source>
</reference>
<dbReference type="SFLD" id="SFLDS00003">
    <property type="entry name" value="Haloacid_Dehalogenase"/>
    <property type="match status" value="1"/>
</dbReference>
<proteinExistence type="predicted"/>
<dbReference type="PANTHER" id="PTHR10000">
    <property type="entry name" value="PHOSPHOSERINE PHOSPHATASE"/>
    <property type="match status" value="1"/>
</dbReference>
<dbReference type="InterPro" id="IPR006379">
    <property type="entry name" value="HAD-SF_hydro_IIB"/>
</dbReference>
<dbReference type="SFLD" id="SFLDG01140">
    <property type="entry name" value="C2.B:_Phosphomannomutase_and_P"/>
    <property type="match status" value="1"/>
</dbReference>
<dbReference type="Proteomes" id="UP000604383">
    <property type="component" value="Unassembled WGS sequence"/>
</dbReference>
<comment type="caution">
    <text evidence="1">The sequence shown here is derived from an EMBL/GenBank/DDBJ whole genome shotgun (WGS) entry which is preliminary data.</text>
</comment>
<dbReference type="Proteomes" id="UP001203972">
    <property type="component" value="Unassembled WGS sequence"/>
</dbReference>
<dbReference type="PANTHER" id="PTHR10000:SF25">
    <property type="entry name" value="PHOSPHATASE YKRA-RELATED"/>
    <property type="match status" value="1"/>
</dbReference>
<evidence type="ECO:0000313" key="2">
    <source>
        <dbReference type="EMBL" id="MCR0232762.1"/>
    </source>
</evidence>
<dbReference type="GO" id="GO:0005829">
    <property type="term" value="C:cytosol"/>
    <property type="evidence" value="ECO:0007669"/>
    <property type="project" value="TreeGrafter"/>
</dbReference>
<dbReference type="Proteomes" id="UP000030008">
    <property type="component" value="Unassembled WGS sequence"/>
</dbReference>
<organism evidence="1 4">
    <name type="scientific">Clostridium innocuum</name>
    <dbReference type="NCBI Taxonomy" id="1522"/>
    <lineage>
        <taxon>Bacteria</taxon>
        <taxon>Bacillati</taxon>
        <taxon>Bacillota</taxon>
        <taxon>Clostridia</taxon>
        <taxon>Eubacteriales</taxon>
        <taxon>Clostridiaceae</taxon>
        <taxon>Clostridium</taxon>
    </lineage>
</organism>
<sequence>MNRQILFFDIDGTLVDSTTHIVPASTRAALQKLKKAGHILCISTGRSLQSVTDGHFDELIDWDIFLCNNGQAIYNHDKSLLHMTPIPRESVEACIQAAETQEAPLLIMGKKQILTRKPNAYVITSAEFFKESIPDVEAYDGSDVIMMIAYGPMGYAYEEYMAIPSVDVLIGQSTYADVVLKGFSKAIGIRFILDHFQMQDYLAFGDSLNDVEMLQHARIGVAMGNAHEEAKRAADIITRDVSEDGIYHALRQMRLLDL</sequence>
<dbReference type="GO" id="GO:0000287">
    <property type="term" value="F:magnesium ion binding"/>
    <property type="evidence" value="ECO:0007669"/>
    <property type="project" value="TreeGrafter"/>
</dbReference>
<dbReference type="GO" id="GO:0016791">
    <property type="term" value="F:phosphatase activity"/>
    <property type="evidence" value="ECO:0007669"/>
    <property type="project" value="TreeGrafter"/>
</dbReference>
<name>A0A099I0X4_CLOIN</name>
<dbReference type="Gene3D" id="3.40.50.1000">
    <property type="entry name" value="HAD superfamily/HAD-like"/>
    <property type="match status" value="1"/>
</dbReference>
<reference evidence="3" key="2">
    <citation type="journal article" date="2019" name="Nat. Med.">
        <title>A library of human gut bacterial isolates paired with longitudinal multiomics data enables mechanistic microbiome research.</title>
        <authorList>
            <person name="Poyet M."/>
            <person name="Groussin M."/>
            <person name="Gibbons S.M."/>
            <person name="Avila-Pacheco J."/>
            <person name="Jiang X."/>
            <person name="Kearney S.M."/>
            <person name="Perrotta A.R."/>
            <person name="Berdy B."/>
            <person name="Zhao S."/>
            <person name="Lieberman T.D."/>
            <person name="Swanson P.K."/>
            <person name="Smith M."/>
            <person name="Roesemann S."/>
            <person name="Alexander J.E."/>
            <person name="Rich S.A."/>
            <person name="Livny J."/>
            <person name="Vlamakis H."/>
            <person name="Clish C."/>
            <person name="Bullock K."/>
            <person name="Deik A."/>
            <person name="Scott J."/>
            <person name="Pierce K.A."/>
            <person name="Xavier R.J."/>
            <person name="Alm E.J."/>
        </authorList>
    </citation>
    <scope>NUCLEOTIDE SEQUENCE</scope>
    <source>
        <strain evidence="3">BIOML-A12</strain>
    </source>
</reference>
<gene>
    <name evidence="1" type="ORF">CIAN88_19310</name>
    <name evidence="3" type="ORF">GT664_14655</name>
    <name evidence="2" type="ORF">MKC95_08270</name>
</gene>
<dbReference type="PROSITE" id="PS01229">
    <property type="entry name" value="COF_2"/>
    <property type="match status" value="1"/>
</dbReference>
<dbReference type="RefSeq" id="WP_008818104.1">
    <property type="nucleotide sequence ID" value="NZ_AP025565.1"/>
</dbReference>
<dbReference type="EMBL" id="JAKTMA010000012">
    <property type="protein sequence ID" value="MCR0232762.1"/>
    <property type="molecule type" value="Genomic_DNA"/>
</dbReference>
<protein>
    <submittedName>
        <fullName evidence="1 2">Hydrolase</fullName>
    </submittedName>
</protein>
<dbReference type="NCBIfam" id="TIGR01484">
    <property type="entry name" value="HAD-SF-IIB"/>
    <property type="match status" value="1"/>
</dbReference>
<dbReference type="Pfam" id="PF08282">
    <property type="entry name" value="Hydrolase_3"/>
    <property type="match status" value="1"/>
</dbReference>